<protein>
    <submittedName>
        <fullName evidence="3">DUF2285 domain-containing protein</fullName>
    </submittedName>
</protein>
<organism evidence="3 4">
    <name type="scientific">Sphingomonas ursincola</name>
    <dbReference type="NCBI Taxonomy" id="56361"/>
    <lineage>
        <taxon>Bacteria</taxon>
        <taxon>Pseudomonadati</taxon>
        <taxon>Pseudomonadota</taxon>
        <taxon>Alphaproteobacteria</taxon>
        <taxon>Sphingomonadales</taxon>
        <taxon>Sphingomonadaceae</taxon>
        <taxon>Sphingomonas</taxon>
    </lineage>
</organism>
<evidence type="ECO:0000259" key="2">
    <source>
        <dbReference type="Pfam" id="PF20109"/>
    </source>
</evidence>
<feature type="domain" description="T6SS Transcription factor RovC-like DNA binding" evidence="1">
    <location>
        <begin position="167"/>
        <end position="269"/>
    </location>
</feature>
<dbReference type="InterPro" id="IPR045465">
    <property type="entry name" value="Trans_reg_dom"/>
</dbReference>
<comment type="caution">
    <text evidence="3">The sequence shown here is derived from an EMBL/GenBank/DDBJ whole genome shotgun (WGS) entry which is preliminary data.</text>
</comment>
<name>A0A7V8RCX6_9SPHN</name>
<dbReference type="EMBL" id="VDES01000002">
    <property type="protein sequence ID" value="MBA1373935.1"/>
    <property type="molecule type" value="Genomic_DNA"/>
</dbReference>
<dbReference type="InterPro" id="IPR018754">
    <property type="entry name" value="RovC-like_DNA-bd"/>
</dbReference>
<feature type="domain" description="Transcriptional regulator-like" evidence="2">
    <location>
        <begin position="26"/>
        <end position="81"/>
    </location>
</feature>
<dbReference type="AlphaFoldDB" id="A0A7V8RCX6"/>
<dbReference type="Pfam" id="PF20109">
    <property type="entry name" value="Trans_reg_dom"/>
    <property type="match status" value="1"/>
</dbReference>
<dbReference type="RefSeq" id="WP_137775604.1">
    <property type="nucleotide sequence ID" value="NZ_BAAAGB010000001.1"/>
</dbReference>
<evidence type="ECO:0000259" key="1">
    <source>
        <dbReference type="Pfam" id="PF10074"/>
    </source>
</evidence>
<evidence type="ECO:0000313" key="3">
    <source>
        <dbReference type="EMBL" id="MBA1373935.1"/>
    </source>
</evidence>
<keyword evidence="4" id="KW-1185">Reference proteome</keyword>
<dbReference type="Proteomes" id="UP000589292">
    <property type="component" value="Unassembled WGS sequence"/>
</dbReference>
<reference evidence="3 4" key="1">
    <citation type="journal article" date="1994" name="Int. J. Syst. Bacteriol.">
        <title>Phylogenetic positions of novel aerobic, bacteriochlorophyll a-containing bacteria and description of Roseococcus thiosulfatophilus gen. nov., sp. nov., Erythromicrobium ramosum gen. nov., sp. nov., and Erythrobacter litoralis sp. nov.</title>
        <authorList>
            <person name="Yurkov V."/>
            <person name="Stackebrandt E."/>
            <person name="Holmes A."/>
            <person name="Fuerst J.A."/>
            <person name="Hugenholtz P."/>
            <person name="Golecki J."/>
            <person name="Gad'on N."/>
            <person name="Gorlenko V.M."/>
            <person name="Kompantseva E.I."/>
            <person name="Drews G."/>
        </authorList>
    </citation>
    <scope>NUCLEOTIDE SEQUENCE [LARGE SCALE GENOMIC DNA]</scope>
    <source>
        <strain evidence="3 4">KR-99</strain>
    </source>
</reference>
<sequence length="278" mass="31054">MLPDRILPAEPAWSNYHPMALGNQPWQDPEADAFCSHDFADFAQEFLRRNPAYRQLVSRWRGQADLMQSSVHEALAYPWGLCRVFDPDASPRATPALWRPACHPAILEIRCSTNSAPAMFPQGYDPLAEFKCGNAHHLVLANAAYRLRLCLWQAPGQQSPAMILLKDDSLAVRLAAAGHYARICKKHMAPPSPPCQPTPYQRLALVRLLQINDAMAAGATCRDIAWTIVFPKHECLSGMAWKGSAERRHCWRLIGQAKRLQHGGHLRLLALTRSVGKG</sequence>
<dbReference type="Pfam" id="PF10074">
    <property type="entry name" value="RovC_DNA-bd"/>
    <property type="match status" value="1"/>
</dbReference>
<accession>A0A7V8RCX6</accession>
<evidence type="ECO:0000313" key="4">
    <source>
        <dbReference type="Proteomes" id="UP000589292"/>
    </source>
</evidence>
<gene>
    <name evidence="3" type="ORF">FG486_06255</name>
</gene>
<proteinExistence type="predicted"/>